<dbReference type="Gene3D" id="1.10.10.10">
    <property type="entry name" value="Winged helix-like DNA-binding domain superfamily/Winged helix DNA-binding domain"/>
    <property type="match status" value="1"/>
</dbReference>
<dbReference type="InterPro" id="IPR015421">
    <property type="entry name" value="PyrdxlP-dep_Trfase_major"/>
</dbReference>
<organism evidence="7 8">
    <name type="scientific">Rheinheimera soli</name>
    <dbReference type="NCBI Taxonomy" id="443616"/>
    <lineage>
        <taxon>Bacteria</taxon>
        <taxon>Pseudomonadati</taxon>
        <taxon>Pseudomonadota</taxon>
        <taxon>Gammaproteobacteria</taxon>
        <taxon>Chromatiales</taxon>
        <taxon>Chromatiaceae</taxon>
        <taxon>Rheinheimera</taxon>
    </lineage>
</organism>
<dbReference type="InterPro" id="IPR004839">
    <property type="entry name" value="Aminotransferase_I/II_large"/>
</dbReference>
<dbReference type="InterPro" id="IPR000524">
    <property type="entry name" value="Tscrpt_reg_HTH_GntR"/>
</dbReference>
<evidence type="ECO:0000256" key="5">
    <source>
        <dbReference type="ARBA" id="ARBA00023163"/>
    </source>
</evidence>
<dbReference type="InterPro" id="IPR015424">
    <property type="entry name" value="PyrdxlP-dep_Trfase"/>
</dbReference>
<sequence>MTIALTQWQLDKASKESFSSQLYLQAQQAIQSGRWNAGARLPSIRLLAAHLEISKFTVSELYEKLSAAGFVRSQPGSGVYVSRLTEQQQQLEASASQSNRQQDVALMRQTLLREPHWIKASAGWLAPDWLPDQEIRQAMRDLARQPQSLTDYGPAQGYFPLRQHLSQRLAQLSIAAEPAQIMLTYSASHALDLVFRLHLKPGDWVMVDDPGFYNFFALLRLHQVQLLVVPRTKEGPDITVMQQLVQQYQPKAYLTNSVLSNPVCLSIHPARAFAVLQLLQQHQCLLIEDDIYADFESQPVSRYASMSGFQSQNGFETIYLGSMSKTLSADLRVGFIAANPVTIAALTDLKLISGISTSNTMERLVYLLLTGGGYRRHIEQLKRRLQQARNLVFAKLKQLDCQLWAEPSAGFLCWVKLPEGVSSSVLSERLQQRQVVLAPGSQFSTLPDADNYTRLNVAQCLDEQFWQILEDELRLLKVMTK</sequence>
<dbReference type="Gene3D" id="3.90.1150.10">
    <property type="entry name" value="Aspartate Aminotransferase, domain 1"/>
    <property type="match status" value="1"/>
</dbReference>
<dbReference type="Gene3D" id="3.40.640.10">
    <property type="entry name" value="Type I PLP-dependent aspartate aminotransferase-like (Major domain)"/>
    <property type="match status" value="1"/>
</dbReference>
<dbReference type="EMBL" id="JAVDWR010000001">
    <property type="protein sequence ID" value="MDR7119878.1"/>
    <property type="molecule type" value="Genomic_DNA"/>
</dbReference>
<gene>
    <name evidence="7" type="ORF">J2W69_000793</name>
</gene>
<evidence type="ECO:0000256" key="4">
    <source>
        <dbReference type="ARBA" id="ARBA00023125"/>
    </source>
</evidence>
<evidence type="ECO:0000256" key="2">
    <source>
        <dbReference type="ARBA" id="ARBA00022898"/>
    </source>
</evidence>
<dbReference type="Pfam" id="PF00155">
    <property type="entry name" value="Aminotran_1_2"/>
    <property type="match status" value="1"/>
</dbReference>
<dbReference type="InterPro" id="IPR051446">
    <property type="entry name" value="HTH_trans_reg/aminotransferase"/>
</dbReference>
<evidence type="ECO:0000259" key="6">
    <source>
        <dbReference type="PROSITE" id="PS50949"/>
    </source>
</evidence>
<dbReference type="SMART" id="SM00345">
    <property type="entry name" value="HTH_GNTR"/>
    <property type="match status" value="1"/>
</dbReference>
<dbReference type="Pfam" id="PF00392">
    <property type="entry name" value="GntR"/>
    <property type="match status" value="1"/>
</dbReference>
<keyword evidence="5" id="KW-0804">Transcription</keyword>
<comment type="similarity">
    <text evidence="1">In the C-terminal section; belongs to the class-I pyridoxal-phosphate-dependent aminotransferase family.</text>
</comment>
<reference evidence="7 8" key="1">
    <citation type="submission" date="2023-07" db="EMBL/GenBank/DDBJ databases">
        <title>Sorghum-associated microbial communities from plants grown in Nebraska, USA.</title>
        <authorList>
            <person name="Schachtman D."/>
        </authorList>
    </citation>
    <scope>NUCLEOTIDE SEQUENCE [LARGE SCALE GENOMIC DNA]</scope>
    <source>
        <strain evidence="7 8">4138</strain>
    </source>
</reference>
<feature type="domain" description="HTH gntR-type" evidence="6">
    <location>
        <begin position="16"/>
        <end position="84"/>
    </location>
</feature>
<keyword evidence="4 7" id="KW-0238">DNA-binding</keyword>
<dbReference type="PROSITE" id="PS50949">
    <property type="entry name" value="HTH_GNTR"/>
    <property type="match status" value="1"/>
</dbReference>
<dbReference type="Proteomes" id="UP001257909">
    <property type="component" value="Unassembled WGS sequence"/>
</dbReference>
<accession>A0ABU1VVY7</accession>
<dbReference type="PANTHER" id="PTHR46577:SF2">
    <property type="entry name" value="TRANSCRIPTIONAL REGULATORY PROTEIN"/>
    <property type="match status" value="1"/>
</dbReference>
<dbReference type="SUPFAM" id="SSF46785">
    <property type="entry name" value="Winged helix' DNA-binding domain"/>
    <property type="match status" value="1"/>
</dbReference>
<dbReference type="PANTHER" id="PTHR46577">
    <property type="entry name" value="HTH-TYPE TRANSCRIPTIONAL REGULATORY PROTEIN GABR"/>
    <property type="match status" value="1"/>
</dbReference>
<dbReference type="RefSeq" id="WP_310274774.1">
    <property type="nucleotide sequence ID" value="NZ_JAVDWR010000001.1"/>
</dbReference>
<dbReference type="SUPFAM" id="SSF53383">
    <property type="entry name" value="PLP-dependent transferases"/>
    <property type="match status" value="1"/>
</dbReference>
<dbReference type="GO" id="GO:0003677">
    <property type="term" value="F:DNA binding"/>
    <property type="evidence" value="ECO:0007669"/>
    <property type="project" value="UniProtKB-KW"/>
</dbReference>
<proteinExistence type="inferred from homology"/>
<dbReference type="InterPro" id="IPR015422">
    <property type="entry name" value="PyrdxlP-dep_Trfase_small"/>
</dbReference>
<dbReference type="InterPro" id="IPR036390">
    <property type="entry name" value="WH_DNA-bd_sf"/>
</dbReference>
<dbReference type="CDD" id="cd00609">
    <property type="entry name" value="AAT_like"/>
    <property type="match status" value="1"/>
</dbReference>
<keyword evidence="2" id="KW-0663">Pyridoxal phosphate</keyword>
<comment type="caution">
    <text evidence="7">The sequence shown here is derived from an EMBL/GenBank/DDBJ whole genome shotgun (WGS) entry which is preliminary data.</text>
</comment>
<dbReference type="CDD" id="cd07377">
    <property type="entry name" value="WHTH_GntR"/>
    <property type="match status" value="1"/>
</dbReference>
<keyword evidence="3" id="KW-0805">Transcription regulation</keyword>
<evidence type="ECO:0000313" key="8">
    <source>
        <dbReference type="Proteomes" id="UP001257909"/>
    </source>
</evidence>
<dbReference type="InterPro" id="IPR036388">
    <property type="entry name" value="WH-like_DNA-bd_sf"/>
</dbReference>
<evidence type="ECO:0000313" key="7">
    <source>
        <dbReference type="EMBL" id="MDR7119878.1"/>
    </source>
</evidence>
<evidence type="ECO:0000256" key="3">
    <source>
        <dbReference type="ARBA" id="ARBA00023015"/>
    </source>
</evidence>
<protein>
    <submittedName>
        <fullName evidence="7">DNA-binding transcriptional MocR family regulator</fullName>
    </submittedName>
</protein>
<keyword evidence="8" id="KW-1185">Reference proteome</keyword>
<evidence type="ECO:0000256" key="1">
    <source>
        <dbReference type="ARBA" id="ARBA00005384"/>
    </source>
</evidence>
<name>A0ABU1VVY7_9GAMM</name>